<dbReference type="AlphaFoldDB" id="A0A315FY88"/>
<dbReference type="Proteomes" id="UP000251341">
    <property type="component" value="Unassembled WGS sequence"/>
</dbReference>
<evidence type="ECO:0000313" key="2">
    <source>
        <dbReference type="Proteomes" id="UP000251341"/>
    </source>
</evidence>
<accession>A0A315FY88</accession>
<protein>
    <submittedName>
        <fullName evidence="1">Uncharacterized protein</fullName>
    </submittedName>
</protein>
<evidence type="ECO:0000313" key="1">
    <source>
        <dbReference type="EMBL" id="PUE58337.1"/>
    </source>
</evidence>
<dbReference type="RefSeq" id="WP_108401484.1">
    <property type="nucleotide sequence ID" value="NZ_NESP01000001.1"/>
</dbReference>
<comment type="caution">
    <text evidence="1">The sequence shown here is derived from an EMBL/GenBank/DDBJ whole genome shotgun (WGS) entry which is preliminary data.</text>
</comment>
<reference evidence="1 2" key="1">
    <citation type="submission" date="2017-04" db="EMBL/GenBank/DDBJ databases">
        <title>Unexpected and diverse lifestyles within the genus Limnohabitans.</title>
        <authorList>
            <person name="Kasalicky V."/>
            <person name="Mehrshad M."/>
            <person name="Andrei S.-A."/>
            <person name="Salcher M."/>
            <person name="Kratochvilova H."/>
            <person name="Simek K."/>
            <person name="Ghai R."/>
        </authorList>
    </citation>
    <scope>NUCLEOTIDE SEQUENCE [LARGE SCALE GENOMIC DNA]</scope>
    <source>
        <strain evidence="1 2">MWH-C5</strain>
    </source>
</reference>
<dbReference type="EMBL" id="NESP01000001">
    <property type="protein sequence ID" value="PUE58337.1"/>
    <property type="molecule type" value="Genomic_DNA"/>
</dbReference>
<proteinExistence type="predicted"/>
<gene>
    <name evidence="1" type="ORF">B9Z44_01190</name>
</gene>
<keyword evidence="2" id="KW-1185">Reference proteome</keyword>
<sequence length="81" mass="9601">MQIQNSLSAVENWREFHKSTDGKRLFPGLESLRWFIRENRDSLIQAGALLKIRGQWHLVRPEFDDAVIRTLREKALTYLPH</sequence>
<organism evidence="1 2">
    <name type="scientific">Limnohabitans curvus</name>
    <dbReference type="NCBI Taxonomy" id="323423"/>
    <lineage>
        <taxon>Bacteria</taxon>
        <taxon>Pseudomonadati</taxon>
        <taxon>Pseudomonadota</taxon>
        <taxon>Betaproteobacteria</taxon>
        <taxon>Burkholderiales</taxon>
        <taxon>Comamonadaceae</taxon>
        <taxon>Limnohabitans</taxon>
    </lineage>
</organism>
<name>A0A315FY88_9BURK</name>